<proteinExistence type="predicted"/>
<protein>
    <submittedName>
        <fullName evidence="3">N-acetyltransferase</fullName>
    </submittedName>
</protein>
<dbReference type="RefSeq" id="WP_056981456.1">
    <property type="nucleotide sequence ID" value="NZ_BJVK01000029.1"/>
</dbReference>
<dbReference type="PANTHER" id="PTHR10908:SF0">
    <property type="entry name" value="SEROTONIN N-ACETYLTRANSFERASE"/>
    <property type="match status" value="1"/>
</dbReference>
<evidence type="ECO:0000256" key="2">
    <source>
        <dbReference type="ARBA" id="ARBA00023315"/>
    </source>
</evidence>
<dbReference type="InterPro" id="IPR000182">
    <property type="entry name" value="GNAT_dom"/>
</dbReference>
<dbReference type="EMBL" id="BJVK01000029">
    <property type="protein sequence ID" value="GEL29012.1"/>
    <property type="molecule type" value="Genomic_DNA"/>
</dbReference>
<keyword evidence="2" id="KW-0012">Acyltransferase</keyword>
<keyword evidence="4" id="KW-1185">Reference proteome</keyword>
<organism evidence="3 4">
    <name type="scientific">Lentilactobacillus kefiri</name>
    <name type="common">Lactobacillus kefiri</name>
    <dbReference type="NCBI Taxonomy" id="33962"/>
    <lineage>
        <taxon>Bacteria</taxon>
        <taxon>Bacillati</taxon>
        <taxon>Bacillota</taxon>
        <taxon>Bacilli</taxon>
        <taxon>Lactobacillales</taxon>
        <taxon>Lactobacillaceae</taxon>
        <taxon>Lentilactobacillus</taxon>
    </lineage>
</organism>
<dbReference type="OrthoDB" id="9800962at2"/>
<dbReference type="GeneID" id="71566297"/>
<evidence type="ECO:0000313" key="3">
    <source>
        <dbReference type="EMBL" id="GEL29012.1"/>
    </source>
</evidence>
<dbReference type="SUPFAM" id="SSF55729">
    <property type="entry name" value="Acyl-CoA N-acyltransferases (Nat)"/>
    <property type="match status" value="1"/>
</dbReference>
<dbReference type="Proteomes" id="UP000321893">
    <property type="component" value="Unassembled WGS sequence"/>
</dbReference>
<reference evidence="3" key="1">
    <citation type="submission" date="2019-07" db="EMBL/GenBank/DDBJ databases">
        <title>Whole genome shotgun sequence of Lactobacillus kefiri NBRC 15888.</title>
        <authorList>
            <person name="Hosoyama A."/>
            <person name="Uohara A."/>
            <person name="Ohji S."/>
            <person name="Ichikawa N."/>
        </authorList>
    </citation>
    <scope>NUCLEOTIDE SEQUENCE [LARGE SCALE GENOMIC DNA]</scope>
    <source>
        <strain evidence="3">NBRC 15888</strain>
    </source>
</reference>
<name>A0A511DVZ3_LENKE</name>
<evidence type="ECO:0000313" key="4">
    <source>
        <dbReference type="Proteomes" id="UP000321893"/>
    </source>
</evidence>
<dbReference type="PANTHER" id="PTHR10908">
    <property type="entry name" value="SEROTONIN N-ACETYLTRANSFERASE"/>
    <property type="match status" value="1"/>
</dbReference>
<dbReference type="PROSITE" id="PS51186">
    <property type="entry name" value="GNAT"/>
    <property type="match status" value="1"/>
</dbReference>
<comment type="caution">
    <text evidence="3">The sequence shown here is derived from an EMBL/GenBank/DDBJ whole genome shotgun (WGS) entry which is preliminary data.</text>
</comment>
<keyword evidence="1" id="KW-0808">Transferase</keyword>
<evidence type="ECO:0000256" key="1">
    <source>
        <dbReference type="ARBA" id="ARBA00022679"/>
    </source>
</evidence>
<dbReference type="Gene3D" id="3.40.630.30">
    <property type="match status" value="1"/>
</dbReference>
<sequence>MDLHYEPARPDELLDIMKIENAGFSPAEAATTDAMQERISAYPDTFIVAKNDAGKILGYVVGPAFNHRYLTDELYAHAHPNNPDDKYQAVLSLAVHPDFQHSGIGSRLLTELSHVAKRQERAVITLTCLQNLVPFYEHNGYRNEGVSNSSHADETWFNMVLPLE</sequence>
<dbReference type="CDD" id="cd04301">
    <property type="entry name" value="NAT_SF"/>
    <property type="match status" value="1"/>
</dbReference>
<dbReference type="InterPro" id="IPR051635">
    <property type="entry name" value="SNAT-like"/>
</dbReference>
<dbReference type="Pfam" id="PF13508">
    <property type="entry name" value="Acetyltransf_7"/>
    <property type="match status" value="1"/>
</dbReference>
<dbReference type="AlphaFoldDB" id="A0A511DVZ3"/>
<gene>
    <name evidence="3" type="ORF">LKE01_18320</name>
</gene>
<accession>A0A511DVZ3</accession>
<dbReference type="InterPro" id="IPR016181">
    <property type="entry name" value="Acyl_CoA_acyltransferase"/>
</dbReference>
<dbReference type="GO" id="GO:0008080">
    <property type="term" value="F:N-acetyltransferase activity"/>
    <property type="evidence" value="ECO:0007669"/>
    <property type="project" value="UniProtKB-ARBA"/>
</dbReference>
<dbReference type="STRING" id="1423764.FC95_GL000785"/>